<sequence length="1601" mass="180405">MEITTYDDIETVKFIHGPKYKLNSQKTEILVCNELKYFVLAYGYQINIYKVDDILELESGSIYFKRDFEEYDSKIIKSWIVASEYSSIEGLTIDTTETILTVITSKVILFYDLSDLVKCDPWQILKHTHITDLKWTQKSDIIIIDSVGNSFIYHYTEKSNCFKKIQLSQRDGIKCRFIESFNSDSCNIAFIVVTSNPTGFILINKFQYEEMISHTEYLFEIPDTCYVTLKDIIESCENFIDIDEEKNYSQFQILAIKYLDGAESCSIAFVLAGGSNYIDGYVLIGSINKYCDFTINFYSINDLSFDDISSQNFEALKDIKCTLIWVKEWYLLFVGSPIFSQVVLFSSSKKYILNFEYQNKSEDMSNEWYRLGMCEGYDLNTTDFEIGVCNVEICKYISASIKDPKATADTQPIKNPPVVFISQTDGNIVAHYIGGNAKFSPLKHNQLNTVSLISLNPISRDLLLLSRHEDITKIPSVDPSKKSDFEDSPKIENNKKDLPLLSNIEPTISHFSCEKIHSLYELSSSSTLETRNDNPETNISELLKLYKDSIESNLTDNNFKQVEVSFFSVMESIEDRMKLLDSKIQLLSDDYVAQLSNREYKSIFEKYDRIISNIKAKLPDNELFDTLLRKGVELNEQERQLGQLYALLMRKFTDEMYDNLNSRLIRDKFKGNELTSNQFSLFFQLNKEELDFTSLDVNCTNTNKLREQILITERQSLKLVSRITQVINFSERIKERYSNSSLILPPPAMSRNSHSTNVQRSSLMICPDSVFVDDSSSEGTTDPLCDVNISSTVNVNTNMSSRGNFEKSYRFPFMQIPTRTSCLSDIIKNISTSIGSKDVGSRSAKALYNVNTDLYSNKRVSLSTSNMSNSSRFCNLRLKPFRDNRTSNRYFTMHTLKDNTFKVPQKNIPFFPIKWTPNSAKGIEDFLSPDKPGSITSSPKFTEGSRLSFLNQSSQNSSSSIYESLECCIKACNKYLDSIEDQCIIARGSLDFLRRESLGSDLSTKCMHLNLNHDYSNLNNESYQNIMNAQLLLFQNSSKQRNIHYRQKLALLLSSQNYQKREERIEDENLPCFGTKDISKNQNTSASFNTDNNSMFRNNMLTSMSLKSTLNCSEIPTKDKLHIDDFPSNSMIYKKVETPNLFKINTLQNTEVEDFKFSAKSDSFETTTPKPLENHSAISFSFSTSNEVDNTPVFTSNFTLKDIVNTEVSSNPKEISTSQLLGIDLEQPYSPPTEKIQDKEVLGTCDHIDSKDLTSIHENQDKPEHEPCTGDLGLSSPIKLTTNTINSTSPQDHLFNSNISIKSCEIPTVTKTNLAESLNSCTSSEIKLKDKSETSESNTEISLLNTLQSSKQDLLDKTTSTFILDSSTQDNKVTETFNKSVGLFTSDLEPSNNTPLTNLNFLDKDKSNLLSNTTPSISSNIFGSSISQIFPLNTSSTVPITSPKENNGLLDIIGGIPKTECSENSMVLGGRFGGFGTMFNTGLAPSISGFGSSQFLSGPFSNNNSSSPSSNETSQSLLSSLGPSHQSYSFGLSSSNLNSYTPFTSEPSTNIQTGGFASLSSEYRGFSALTSQNSGTFGSNSSASQFNFAPPLKPRQVNKLD</sequence>
<keyword evidence="3" id="KW-1185">Reference proteome</keyword>
<comment type="caution">
    <text evidence="2">The sequence shown here is derived from an EMBL/GenBank/DDBJ whole genome shotgun (WGS) entry which is preliminary data.</text>
</comment>
<dbReference type="RefSeq" id="XP_067067490.1">
    <property type="nucleotide sequence ID" value="XM_067213300.1"/>
</dbReference>
<evidence type="ECO:0000256" key="1">
    <source>
        <dbReference type="SAM" id="MobiDB-lite"/>
    </source>
</evidence>
<accession>A0A1J4MRL7</accession>
<reference evidence="2 3" key="1">
    <citation type="submission" date="2016-10" db="EMBL/GenBank/DDBJ databases">
        <title>Reductive evolution of mitochondrial metabolism and differential evolution of invasion-related proteins in Cryptosporidium.</title>
        <authorList>
            <person name="Liu S."/>
            <person name="Roellig D.M."/>
            <person name="Guo Y."/>
            <person name="Li N."/>
            <person name="Frace M.A."/>
            <person name="Tang K."/>
            <person name="Zhang L."/>
            <person name="Feng Y."/>
            <person name="Xiao L."/>
        </authorList>
    </citation>
    <scope>NUCLEOTIDE SEQUENCE [LARGE SCALE GENOMIC DNA]</scope>
    <source>
        <strain evidence="2">30847</strain>
    </source>
</reference>
<dbReference type="OrthoDB" id="341566at2759"/>
<evidence type="ECO:0000313" key="2">
    <source>
        <dbReference type="EMBL" id="OII75644.1"/>
    </source>
</evidence>
<dbReference type="Proteomes" id="UP000186804">
    <property type="component" value="Unassembled WGS sequence"/>
</dbReference>
<dbReference type="EMBL" id="LRBS01000086">
    <property type="protein sequence ID" value="OII75644.1"/>
    <property type="molecule type" value="Genomic_DNA"/>
</dbReference>
<name>A0A1J4MRL7_9CRYT</name>
<dbReference type="GeneID" id="92367258"/>
<evidence type="ECO:0000313" key="3">
    <source>
        <dbReference type="Proteomes" id="UP000186804"/>
    </source>
</evidence>
<feature type="region of interest" description="Disordered" evidence="1">
    <location>
        <begin position="1501"/>
        <end position="1520"/>
    </location>
</feature>
<dbReference type="VEuPathDB" id="CryptoDB:cand_030740"/>
<proteinExistence type="predicted"/>
<feature type="region of interest" description="Disordered" evidence="1">
    <location>
        <begin position="1580"/>
        <end position="1601"/>
    </location>
</feature>
<protein>
    <submittedName>
        <fullName evidence="2">Uncharacterized protein</fullName>
    </submittedName>
</protein>
<organism evidence="2 3">
    <name type="scientific">Cryptosporidium andersoni</name>
    <dbReference type="NCBI Taxonomy" id="117008"/>
    <lineage>
        <taxon>Eukaryota</taxon>
        <taxon>Sar</taxon>
        <taxon>Alveolata</taxon>
        <taxon>Apicomplexa</taxon>
        <taxon>Conoidasida</taxon>
        <taxon>Coccidia</taxon>
        <taxon>Eucoccidiorida</taxon>
        <taxon>Eimeriorina</taxon>
        <taxon>Cryptosporidiidae</taxon>
        <taxon>Cryptosporidium</taxon>
    </lineage>
</organism>
<gene>
    <name evidence="2" type="ORF">cand_030740</name>
</gene>